<protein>
    <submittedName>
        <fullName evidence="2">DUF3618 domain-containing protein</fullName>
    </submittedName>
</protein>
<dbReference type="KEGG" id="ppel:H6H00_20915"/>
<dbReference type="Pfam" id="PF12277">
    <property type="entry name" value="DUF3618"/>
    <property type="match status" value="1"/>
</dbReference>
<organism evidence="2 3">
    <name type="scientific">Pseudonocardia petroleophila</name>
    <dbReference type="NCBI Taxonomy" id="37331"/>
    <lineage>
        <taxon>Bacteria</taxon>
        <taxon>Bacillati</taxon>
        <taxon>Actinomycetota</taxon>
        <taxon>Actinomycetes</taxon>
        <taxon>Pseudonocardiales</taxon>
        <taxon>Pseudonocardiaceae</taxon>
        <taxon>Pseudonocardia</taxon>
    </lineage>
</organism>
<dbReference type="Proteomes" id="UP000515728">
    <property type="component" value="Chromosome"/>
</dbReference>
<dbReference type="AlphaFoldDB" id="A0A7G7MD10"/>
<feature type="transmembrane region" description="Helical" evidence="1">
    <location>
        <begin position="111"/>
        <end position="130"/>
    </location>
</feature>
<evidence type="ECO:0000313" key="2">
    <source>
        <dbReference type="EMBL" id="QNG50671.1"/>
    </source>
</evidence>
<dbReference type="EMBL" id="CP060131">
    <property type="protein sequence ID" value="QNG50671.1"/>
    <property type="molecule type" value="Genomic_DNA"/>
</dbReference>
<keyword evidence="1" id="KW-0812">Transmembrane</keyword>
<keyword evidence="3" id="KW-1185">Reference proteome</keyword>
<dbReference type="RefSeq" id="WP_185717433.1">
    <property type="nucleotide sequence ID" value="NZ_BAAAWI010000001.1"/>
</dbReference>
<accession>A0A7G7MD10</accession>
<name>A0A7G7MD10_9PSEU</name>
<proteinExistence type="predicted"/>
<reference evidence="2 3" key="1">
    <citation type="submission" date="2020-08" db="EMBL/GenBank/DDBJ databases">
        <authorList>
            <person name="Mo P."/>
        </authorList>
    </citation>
    <scope>NUCLEOTIDE SEQUENCE [LARGE SCALE GENOMIC DNA]</scope>
    <source>
        <strain evidence="2 3">CGMCC 4.1532</strain>
    </source>
</reference>
<gene>
    <name evidence="2" type="ORF">H6H00_20915</name>
</gene>
<dbReference type="InterPro" id="IPR022062">
    <property type="entry name" value="DUF3618"/>
</dbReference>
<evidence type="ECO:0000256" key="1">
    <source>
        <dbReference type="SAM" id="Phobius"/>
    </source>
</evidence>
<keyword evidence="1" id="KW-0472">Membrane</keyword>
<sequence>MTGAHRAENVGSDDTRTVADLVAETPAAPVDPDRPVVDARTPEDKRAAIEDLRAELGDTVSELAHRVDVPSRVKARGEEVTAQAKAGLERAQTALDENAPQVGRVVRERPGSVAAAAVAAVLAVLVVNRLRRRNA</sequence>
<keyword evidence="1" id="KW-1133">Transmembrane helix</keyword>
<evidence type="ECO:0000313" key="3">
    <source>
        <dbReference type="Proteomes" id="UP000515728"/>
    </source>
</evidence>